<evidence type="ECO:0000256" key="1">
    <source>
        <dbReference type="SAM" id="SignalP"/>
    </source>
</evidence>
<gene>
    <name evidence="2" type="ORF">LEN_3469</name>
</gene>
<organism evidence="2 3">
    <name type="scientific">Lysobacter enzymogenes</name>
    <dbReference type="NCBI Taxonomy" id="69"/>
    <lineage>
        <taxon>Bacteria</taxon>
        <taxon>Pseudomonadati</taxon>
        <taxon>Pseudomonadota</taxon>
        <taxon>Gammaproteobacteria</taxon>
        <taxon>Lysobacterales</taxon>
        <taxon>Lysobacteraceae</taxon>
        <taxon>Lysobacter</taxon>
    </lineage>
</organism>
<dbReference type="Proteomes" id="UP000218824">
    <property type="component" value="Chromosome"/>
</dbReference>
<evidence type="ECO:0000313" key="2">
    <source>
        <dbReference type="EMBL" id="BAV98956.1"/>
    </source>
</evidence>
<evidence type="ECO:0008006" key="4">
    <source>
        <dbReference type="Google" id="ProtNLM"/>
    </source>
</evidence>
<proteinExistence type="predicted"/>
<keyword evidence="1" id="KW-0732">Signal</keyword>
<dbReference type="KEGG" id="lem:LEN_3469"/>
<feature type="chain" id="PRO_5043515791" description="Lipoprotein" evidence="1">
    <location>
        <begin position="18"/>
        <end position="86"/>
    </location>
</feature>
<reference evidence="2 3" key="1">
    <citation type="journal article" date="2017" name="DNA Res.">
        <title>Complete genome sequence and expression profile of the commercial lytic enzyme producer Lysobacter enzymogenes M497-1.</title>
        <authorList>
            <person name="Takami H."/>
            <person name="Toyoda A."/>
            <person name="Uchiyama I."/>
            <person name="Itoh T."/>
            <person name="Takaki Y."/>
            <person name="Arai W."/>
            <person name="Nishi S."/>
            <person name="Kawai M."/>
            <person name="Shinya K."/>
            <person name="Ikeda H."/>
        </authorList>
    </citation>
    <scope>NUCLEOTIDE SEQUENCE [LARGE SCALE GENOMIC DNA]</scope>
    <source>
        <strain evidence="2 3">M497-1</strain>
    </source>
</reference>
<accession>A0AAU9AYX5</accession>
<evidence type="ECO:0000313" key="3">
    <source>
        <dbReference type="Proteomes" id="UP000218824"/>
    </source>
</evidence>
<dbReference type="AlphaFoldDB" id="A0AAU9AYX5"/>
<dbReference type="EMBL" id="AP014940">
    <property type="protein sequence ID" value="BAV98956.1"/>
    <property type="molecule type" value="Genomic_DNA"/>
</dbReference>
<sequence length="86" mass="9414">MNALRTAVLSLSVCVLAACAGHQSKSAYVAPADPSLPATLSKHQIEGMDRDNAYVSAVERLALRRGIEVKWVNPPDRRRLADTEQR</sequence>
<dbReference type="RefSeq" id="WP_096379297.1">
    <property type="nucleotide sequence ID" value="NZ_AP014940.1"/>
</dbReference>
<dbReference type="PROSITE" id="PS51257">
    <property type="entry name" value="PROKAR_LIPOPROTEIN"/>
    <property type="match status" value="1"/>
</dbReference>
<feature type="signal peptide" evidence="1">
    <location>
        <begin position="1"/>
        <end position="17"/>
    </location>
</feature>
<protein>
    <recommendedName>
        <fullName evidence="4">Lipoprotein</fullName>
    </recommendedName>
</protein>
<dbReference type="GeneID" id="83065279"/>
<name>A0AAU9AYX5_LYSEN</name>